<proteinExistence type="predicted"/>
<reference evidence="11 12" key="1">
    <citation type="submission" date="2017-04" db="EMBL/GenBank/DDBJ databases">
        <title>Bacillus krulwichiae AM31D Genome sequencing and assembly.</title>
        <authorList>
            <person name="Krulwich T.A."/>
            <person name="Anastor L."/>
            <person name="Ehrlich R."/>
            <person name="Ehrlich G.D."/>
            <person name="Janto B."/>
        </authorList>
    </citation>
    <scope>NUCLEOTIDE SEQUENCE [LARGE SCALE GENOMIC DNA]</scope>
    <source>
        <strain evidence="11 12">AM31D</strain>
    </source>
</reference>
<keyword evidence="4 11" id="KW-0378">Hydrolase</keyword>
<dbReference type="GO" id="GO:0003678">
    <property type="term" value="F:DNA helicase activity"/>
    <property type="evidence" value="ECO:0007669"/>
    <property type="project" value="UniProtKB-EC"/>
</dbReference>
<protein>
    <submittedName>
        <fullName evidence="11">ATP-dependent helicase/deoxyribonuclease subunit B</fullName>
        <ecNumber evidence="11">3.6.4.12</ecNumber>
    </submittedName>
</protein>
<keyword evidence="6" id="KW-0269">Exonuclease</keyword>
<dbReference type="KEGG" id="bkw:BkAM31D_17785"/>
<dbReference type="GO" id="GO:0004527">
    <property type="term" value="F:exonuclease activity"/>
    <property type="evidence" value="ECO:0007669"/>
    <property type="project" value="UniProtKB-KW"/>
</dbReference>
<dbReference type="GO" id="GO:0005524">
    <property type="term" value="F:ATP binding"/>
    <property type="evidence" value="ECO:0007669"/>
    <property type="project" value="UniProtKB-KW"/>
</dbReference>
<evidence type="ECO:0000256" key="1">
    <source>
        <dbReference type="ARBA" id="ARBA00022722"/>
    </source>
</evidence>
<evidence type="ECO:0000313" key="11">
    <source>
        <dbReference type="EMBL" id="ARK31542.1"/>
    </source>
</evidence>
<dbReference type="STRING" id="199441.BkAM31D_17785"/>
<gene>
    <name evidence="11" type="primary">addB</name>
    <name evidence="11" type="ORF">BkAM31D_17785</name>
</gene>
<dbReference type="InterPro" id="IPR038726">
    <property type="entry name" value="PDDEXK_AddAB-type"/>
</dbReference>
<dbReference type="InterPro" id="IPR011335">
    <property type="entry name" value="Restrct_endonuc-II-like"/>
</dbReference>
<evidence type="ECO:0000256" key="9">
    <source>
        <dbReference type="ARBA" id="ARBA00023204"/>
    </source>
</evidence>
<evidence type="ECO:0000256" key="5">
    <source>
        <dbReference type="ARBA" id="ARBA00022806"/>
    </source>
</evidence>
<keyword evidence="1" id="KW-0540">Nuclease</keyword>
<evidence type="ECO:0000256" key="2">
    <source>
        <dbReference type="ARBA" id="ARBA00022741"/>
    </source>
</evidence>
<dbReference type="EC" id="3.6.4.12" evidence="11"/>
<dbReference type="SUPFAM" id="SSF52980">
    <property type="entry name" value="Restriction endonuclease-like"/>
    <property type="match status" value="1"/>
</dbReference>
<keyword evidence="12" id="KW-1185">Reference proteome</keyword>
<evidence type="ECO:0000256" key="8">
    <source>
        <dbReference type="ARBA" id="ARBA00023125"/>
    </source>
</evidence>
<keyword evidence="5 11" id="KW-0347">Helicase</keyword>
<dbReference type="GO" id="GO:0003677">
    <property type="term" value="F:DNA binding"/>
    <property type="evidence" value="ECO:0007669"/>
    <property type="project" value="UniProtKB-KW"/>
</dbReference>
<feature type="domain" description="PD-(D/E)XK endonuclease-like" evidence="10">
    <location>
        <begin position="650"/>
        <end position="949"/>
    </location>
</feature>
<evidence type="ECO:0000313" key="12">
    <source>
        <dbReference type="Proteomes" id="UP000193006"/>
    </source>
</evidence>
<dbReference type="InterPro" id="IPR027417">
    <property type="entry name" value="P-loop_NTPase"/>
</dbReference>
<dbReference type="Gene3D" id="3.90.320.10">
    <property type="match status" value="1"/>
</dbReference>
<sequence length="960" mass="111733">MSKHVIYGTHVTKVANQTRLKETFSIQKEEKKTAFYVLPSHMWLQEARRKQPSLPFTTFDDIASYILQQANVSYIPLTEEERTLFFLQFIREDEMLRDDLVVSGKARAYADTYGQIKRLGLEVDHSPLSLQPLVSLFKSYEKETIHNRNLLDPENILLRAIRVLLDEPSQVEISLVVVDGYYDFSPLQALFIEALKKAGVAVNVYIPHHPALELVDKTVSELIKMGFEDERGSLEEVEVMVENELVAASTEEEQWRGILEEISLSYKNYEEAGILVVDESKGMEQLERFAKMYEVPINKARKRKVSTTTIHSFIVAILERDGRPKSKWEQLPLIELILRLYQVSGLDFAKQKQAFLQTGEWYDEKIQAFYEQVSQVRWKQQNSFVEYLKEIRELLEKWTFETNWINSMKVEEDVSKLRELADEHKAFTELKNELQTYEQLLREKGLGSLMMTHDLLVEWVENLGEKLHLFEARGSKKGLAVHTWRDVGLFKGKKLYVVGMNEGVFPAVHRLSGYVQERDLTEGLVRYSPPTQEHFRLKQQAHFAQLPYVAESVTYTYVKGIDVNHPKLPSPLLEQVGKADKVWTLEKRIEAKVAYSTTDQIEKISYHVGKGCLVEEQPETIEHLLHRIKRIEEAEEPISLYNDKPLQPVVSVTALESYARCPFKYGMERILQVDEPQALQEKVSPIDIGHLMHSIIEQLYIETSAIGRSFIEAREDILKIPERLEGLFEEKWEQIENQSLEISRFDLELTKAEWKKRLLRWWIAERKHFWDNDHLQKMEMMALEKPIRFEIQLSNGQKLVLTGKADRVDRLDDSIVIYDYKSGQASVKMEDVKAGLKLQLPLYAYAIREEIERIEEATVKADGATYISLKEPNKRAGNGIWRSEHVGKESRYKVSSHCRNREDELGTEQFLISHNLIERIEELWRGMHSNFPVAPLECSQFCQYRSICRVTDEKREQANG</sequence>
<keyword evidence="3" id="KW-0227">DNA damage</keyword>
<evidence type="ECO:0000256" key="3">
    <source>
        <dbReference type="ARBA" id="ARBA00022763"/>
    </source>
</evidence>
<dbReference type="AlphaFoldDB" id="A0A1X9ML87"/>
<name>A0A1X9ML87_9BACI</name>
<dbReference type="SUPFAM" id="SSF52540">
    <property type="entry name" value="P-loop containing nucleoside triphosphate hydrolases"/>
    <property type="match status" value="1"/>
</dbReference>
<dbReference type="EMBL" id="CP020814">
    <property type="protein sequence ID" value="ARK31542.1"/>
    <property type="molecule type" value="Genomic_DNA"/>
</dbReference>
<keyword evidence="8" id="KW-0238">DNA-binding</keyword>
<organism evidence="11 12">
    <name type="scientific">Halalkalibacter krulwichiae</name>
    <dbReference type="NCBI Taxonomy" id="199441"/>
    <lineage>
        <taxon>Bacteria</taxon>
        <taxon>Bacillati</taxon>
        <taxon>Bacillota</taxon>
        <taxon>Bacilli</taxon>
        <taxon>Bacillales</taxon>
        <taxon>Bacillaceae</taxon>
        <taxon>Halalkalibacter</taxon>
    </lineage>
</organism>
<keyword evidence="2" id="KW-0547">Nucleotide-binding</keyword>
<dbReference type="Proteomes" id="UP000193006">
    <property type="component" value="Chromosome"/>
</dbReference>
<evidence type="ECO:0000256" key="7">
    <source>
        <dbReference type="ARBA" id="ARBA00022840"/>
    </source>
</evidence>
<keyword evidence="7" id="KW-0067">ATP-binding</keyword>
<evidence type="ECO:0000259" key="10">
    <source>
        <dbReference type="Pfam" id="PF12705"/>
    </source>
</evidence>
<evidence type="ECO:0000256" key="6">
    <source>
        <dbReference type="ARBA" id="ARBA00022839"/>
    </source>
</evidence>
<dbReference type="RefSeq" id="WP_066152974.1">
    <property type="nucleotide sequence ID" value="NZ_CP020814.1"/>
</dbReference>
<dbReference type="GO" id="GO:0006281">
    <property type="term" value="P:DNA repair"/>
    <property type="evidence" value="ECO:0007669"/>
    <property type="project" value="UniProtKB-KW"/>
</dbReference>
<dbReference type="InterPro" id="IPR011604">
    <property type="entry name" value="PDDEXK-like_dom_sf"/>
</dbReference>
<keyword evidence="9" id="KW-0234">DNA repair</keyword>
<dbReference type="Pfam" id="PF12705">
    <property type="entry name" value="PDDEXK_1"/>
    <property type="match status" value="1"/>
</dbReference>
<accession>A0A1X9ML87</accession>
<evidence type="ECO:0000256" key="4">
    <source>
        <dbReference type="ARBA" id="ARBA00022801"/>
    </source>
</evidence>